<keyword evidence="1" id="KW-0808">Transferase</keyword>
<keyword evidence="1" id="KW-0695">RNA-directed DNA polymerase</keyword>
<keyword evidence="1" id="KW-0548">Nucleotidyltransferase</keyword>
<name>A0A5B6X7Y9_9ROSI</name>
<dbReference type="AlphaFoldDB" id="A0A5B6X7Y9"/>
<keyword evidence="2" id="KW-1185">Reference proteome</keyword>
<evidence type="ECO:0000313" key="1">
    <source>
        <dbReference type="EMBL" id="KAA3489716.1"/>
    </source>
</evidence>
<dbReference type="GO" id="GO:0003964">
    <property type="term" value="F:RNA-directed DNA polymerase activity"/>
    <property type="evidence" value="ECO:0007669"/>
    <property type="project" value="UniProtKB-KW"/>
</dbReference>
<dbReference type="PANTHER" id="PTHR33116:SF75">
    <property type="entry name" value="RIBONUCLEASE H PROTEIN"/>
    <property type="match status" value="1"/>
</dbReference>
<dbReference type="EMBL" id="SMMG02000001">
    <property type="protein sequence ID" value="KAA3489716.1"/>
    <property type="molecule type" value="Genomic_DNA"/>
</dbReference>
<comment type="caution">
    <text evidence="1">The sequence shown here is derived from an EMBL/GenBank/DDBJ whole genome shotgun (WGS) entry which is preliminary data.</text>
</comment>
<proteinExistence type="predicted"/>
<evidence type="ECO:0000313" key="2">
    <source>
        <dbReference type="Proteomes" id="UP000325315"/>
    </source>
</evidence>
<dbReference type="OrthoDB" id="1088220at2759"/>
<dbReference type="Proteomes" id="UP000325315">
    <property type="component" value="Unassembled WGS sequence"/>
</dbReference>
<protein>
    <submittedName>
        <fullName evidence="1">LINE-1 reverse transcriptase isogeny</fullName>
    </submittedName>
</protein>
<accession>A0A5B6X7Y9</accession>
<gene>
    <name evidence="1" type="ORF">EPI10_033296</name>
</gene>
<sequence>MEWLGHSINSALLRGIWNPIHDLAIFCKADAKHGKLLKEILHDFCELSGDKVNPMKTNIFFSKGVGELAHDLGHYLGVPLFHQRVTNNTMCFVMEKVRMKLQSWDARQLSIVGRATLAQSVLLSIPGYFMQSIMNPKKICNEIERLARTFIWGTTDSRKKMSLVG</sequence>
<dbReference type="PANTHER" id="PTHR33116">
    <property type="entry name" value="REVERSE TRANSCRIPTASE ZINC-BINDING DOMAIN-CONTAINING PROTEIN-RELATED-RELATED"/>
    <property type="match status" value="1"/>
</dbReference>
<reference evidence="1" key="1">
    <citation type="submission" date="2019-08" db="EMBL/GenBank/DDBJ databases">
        <authorList>
            <person name="Liu F."/>
        </authorList>
    </citation>
    <scope>NUCLEOTIDE SEQUENCE [LARGE SCALE GENOMIC DNA]</scope>
    <source>
        <strain evidence="1">PA1801</strain>
        <tissue evidence="1">Leaf</tissue>
    </source>
</reference>
<organism evidence="1 2">
    <name type="scientific">Gossypium australe</name>
    <dbReference type="NCBI Taxonomy" id="47621"/>
    <lineage>
        <taxon>Eukaryota</taxon>
        <taxon>Viridiplantae</taxon>
        <taxon>Streptophyta</taxon>
        <taxon>Embryophyta</taxon>
        <taxon>Tracheophyta</taxon>
        <taxon>Spermatophyta</taxon>
        <taxon>Magnoliopsida</taxon>
        <taxon>eudicotyledons</taxon>
        <taxon>Gunneridae</taxon>
        <taxon>Pentapetalae</taxon>
        <taxon>rosids</taxon>
        <taxon>malvids</taxon>
        <taxon>Malvales</taxon>
        <taxon>Malvaceae</taxon>
        <taxon>Malvoideae</taxon>
        <taxon>Gossypium</taxon>
    </lineage>
</organism>